<sequence>MYSRSTSLVSFKENKIETENSKDIGDVEAIELIKGSVGGLGFAIKEDTVDGIRGIRVRTITPGGVADLDGRLKIGDRILGVGDKSLENATYQEALDDLRGRPEGPVKLIVKSGKAAVCTQIEPEKKTEEAVSVPNPVPAEPEIVLDPATCPIVKGKETTISIAKGQKGLGLSIVGGADTMLGAILIHEVHQDGAASKDNRLQVGDHILEVDDNNLRDATHEQATLVLRRTQNVVIMTVKREETSTTPKPEEDPYDVITVTLQKKPNKGLGLSIVGRRGHGGVFISDLVKGGVADGDGKLKAGDQIINVNGEDLRNASHEQAAALLKTIIGKVTLTIGRLKTNSSSQSSSRRGSSSSAKSGAGSRKASGSK</sequence>
<reference evidence="3 4" key="1">
    <citation type="submission" date="2020-08" db="EMBL/GenBank/DDBJ databases">
        <authorList>
            <person name="Hejnol A."/>
        </authorList>
    </citation>
    <scope>NUCLEOTIDE SEQUENCE [LARGE SCALE GENOMIC DNA]</scope>
</reference>
<dbReference type="EMBL" id="CAJFCJ010000004">
    <property type="protein sequence ID" value="CAD5113969.1"/>
    <property type="molecule type" value="Genomic_DNA"/>
</dbReference>
<proteinExistence type="predicted"/>
<dbReference type="PANTHER" id="PTHR19964:SF84">
    <property type="entry name" value="LIGAND OF NUMB PROTEIN X 2-LIKE ISOFORM X1"/>
    <property type="match status" value="1"/>
</dbReference>
<evidence type="ECO:0000259" key="2">
    <source>
        <dbReference type="PROSITE" id="PS50106"/>
    </source>
</evidence>
<dbReference type="PANTHER" id="PTHR19964">
    <property type="entry name" value="MULTIPLE PDZ DOMAIN PROTEIN"/>
    <property type="match status" value="1"/>
</dbReference>
<dbReference type="Gene3D" id="2.30.42.10">
    <property type="match status" value="3"/>
</dbReference>
<gene>
    <name evidence="3" type="ORF">DGYR_LOCUS2865</name>
</gene>
<accession>A0A7I8VC91</accession>
<evidence type="ECO:0000313" key="4">
    <source>
        <dbReference type="Proteomes" id="UP000549394"/>
    </source>
</evidence>
<organism evidence="3 4">
    <name type="scientific">Dimorphilus gyrociliatus</name>
    <dbReference type="NCBI Taxonomy" id="2664684"/>
    <lineage>
        <taxon>Eukaryota</taxon>
        <taxon>Metazoa</taxon>
        <taxon>Spiralia</taxon>
        <taxon>Lophotrochozoa</taxon>
        <taxon>Annelida</taxon>
        <taxon>Polychaeta</taxon>
        <taxon>Polychaeta incertae sedis</taxon>
        <taxon>Dinophilidae</taxon>
        <taxon>Dimorphilus</taxon>
    </lineage>
</organism>
<dbReference type="CDD" id="cd06673">
    <property type="entry name" value="PDZ10_MUPP1-PDZ8_PATJ-like"/>
    <property type="match status" value="1"/>
</dbReference>
<feature type="domain" description="PDZ" evidence="2">
    <location>
        <begin position="29"/>
        <end position="99"/>
    </location>
</feature>
<dbReference type="InterPro" id="IPR036034">
    <property type="entry name" value="PDZ_sf"/>
</dbReference>
<feature type="domain" description="PDZ" evidence="2">
    <location>
        <begin position="159"/>
        <end position="242"/>
    </location>
</feature>
<dbReference type="InterPro" id="IPR051342">
    <property type="entry name" value="PDZ_scaffold"/>
</dbReference>
<dbReference type="OrthoDB" id="6022711at2759"/>
<protein>
    <submittedName>
        <fullName evidence="3">DgyrCDS3133</fullName>
    </submittedName>
</protein>
<dbReference type="PROSITE" id="PS50106">
    <property type="entry name" value="PDZ"/>
    <property type="match status" value="3"/>
</dbReference>
<dbReference type="CDD" id="cd06674">
    <property type="entry name" value="PDZ11_MUPP1-PDZ9_PATJ-like"/>
    <property type="match status" value="1"/>
</dbReference>
<feature type="compositionally biased region" description="Low complexity" evidence="1">
    <location>
        <begin position="343"/>
        <end position="370"/>
    </location>
</feature>
<dbReference type="SMART" id="SM00228">
    <property type="entry name" value="PDZ"/>
    <property type="match status" value="3"/>
</dbReference>
<feature type="domain" description="PDZ" evidence="2">
    <location>
        <begin position="258"/>
        <end position="340"/>
    </location>
</feature>
<comment type="caution">
    <text evidence="3">The sequence shown here is derived from an EMBL/GenBank/DDBJ whole genome shotgun (WGS) entry which is preliminary data.</text>
</comment>
<evidence type="ECO:0000313" key="3">
    <source>
        <dbReference type="EMBL" id="CAD5113969.1"/>
    </source>
</evidence>
<name>A0A7I8VC91_9ANNE</name>
<dbReference type="AlphaFoldDB" id="A0A7I8VC91"/>
<dbReference type="Proteomes" id="UP000549394">
    <property type="component" value="Unassembled WGS sequence"/>
</dbReference>
<keyword evidence="4" id="KW-1185">Reference proteome</keyword>
<dbReference type="Pfam" id="PF00595">
    <property type="entry name" value="PDZ"/>
    <property type="match status" value="3"/>
</dbReference>
<evidence type="ECO:0000256" key="1">
    <source>
        <dbReference type="SAM" id="MobiDB-lite"/>
    </source>
</evidence>
<dbReference type="SUPFAM" id="SSF50156">
    <property type="entry name" value="PDZ domain-like"/>
    <property type="match status" value="3"/>
</dbReference>
<dbReference type="InterPro" id="IPR001478">
    <property type="entry name" value="PDZ"/>
</dbReference>
<feature type="region of interest" description="Disordered" evidence="1">
    <location>
        <begin position="340"/>
        <end position="370"/>
    </location>
</feature>